<dbReference type="Proteomes" id="UP000199469">
    <property type="component" value="Unassembled WGS sequence"/>
</dbReference>
<reference evidence="4" key="1">
    <citation type="submission" date="2016-10" db="EMBL/GenBank/DDBJ databases">
        <authorList>
            <person name="Varghese N."/>
            <person name="Submissions S."/>
        </authorList>
    </citation>
    <scope>NUCLEOTIDE SEQUENCE [LARGE SCALE GENOMIC DNA]</scope>
    <source>
        <strain evidence="4">DSM 17724</strain>
    </source>
</reference>
<accession>A0A1I0S1N2</accession>
<evidence type="ECO:0000313" key="3">
    <source>
        <dbReference type="EMBL" id="SEW48354.1"/>
    </source>
</evidence>
<dbReference type="Gene3D" id="1.25.40.10">
    <property type="entry name" value="Tetratricopeptide repeat domain"/>
    <property type="match status" value="2"/>
</dbReference>
<evidence type="ECO:0000256" key="2">
    <source>
        <dbReference type="SAM" id="Phobius"/>
    </source>
</evidence>
<dbReference type="Gene3D" id="1.10.10.10">
    <property type="entry name" value="Winged helix-like DNA-binding domain superfamily/Winged helix DNA-binding domain"/>
    <property type="match status" value="1"/>
</dbReference>
<dbReference type="GO" id="GO:0006355">
    <property type="term" value="P:regulation of DNA-templated transcription"/>
    <property type="evidence" value="ECO:0007669"/>
    <property type="project" value="InterPro"/>
</dbReference>
<sequence length="482" mass="56516">MFPNMLKKIVLSVVILLSLQYKSQLYSVDELDSINNLYWDRGEVAAFVKFNLEMQKKYKDANNIDGVVNTSIGLGGAFTHLNRQKEALEYLDKAKENIGNVTNPLLISRLYNQYGELYTLSDLYKESNKSLDKAIEYAKKINDKKKKDKRLSIANLWKWYNFNQMGMIDSAYAIQRRSLQNFPDNPLVYEKIASEYISTKKHLDSAEYYLNKALPLVSGTTAFYNKGLVNATFGDLFVAKGEGDKALPYYFQSLDIFKKTKNKFVEKEIYNRISKAYQTKNLNDSTKAEYYYKKYSYLNDSISMNEKKVLGAIVEKLVQEKEDEQEHKTILYTVISAIVVLSLILLFFIRKAYLKNQQKKDRIIREKALKIEEKEQEADELKRKVNDSFEEVMQLVKTNDPFFLTRFKEVYPEFYQKLINHQPNLTEHDIKFCAYIRLNLNSKEIAQYDNIAIRSVESKKYRLKKKLELSTETDLTKWILEL</sequence>
<dbReference type="InterPro" id="IPR016032">
    <property type="entry name" value="Sig_transdc_resp-reg_C-effctor"/>
</dbReference>
<dbReference type="InterPro" id="IPR036388">
    <property type="entry name" value="WH-like_DNA-bd_sf"/>
</dbReference>
<protein>
    <recommendedName>
        <fullName evidence="5">Tetratricopeptide repeat-containing protein</fullName>
    </recommendedName>
</protein>
<dbReference type="AlphaFoldDB" id="A0A1I0S1N2"/>
<keyword evidence="2" id="KW-0472">Membrane</keyword>
<feature type="coiled-coil region" evidence="1">
    <location>
        <begin position="364"/>
        <end position="391"/>
    </location>
</feature>
<keyword evidence="4" id="KW-1185">Reference proteome</keyword>
<evidence type="ECO:0000256" key="1">
    <source>
        <dbReference type="SAM" id="Coils"/>
    </source>
</evidence>
<name>A0A1I0S1N2_9FLAO</name>
<evidence type="ECO:0000313" key="4">
    <source>
        <dbReference type="Proteomes" id="UP000199469"/>
    </source>
</evidence>
<feature type="transmembrane region" description="Helical" evidence="2">
    <location>
        <begin position="330"/>
        <end position="349"/>
    </location>
</feature>
<dbReference type="SUPFAM" id="SSF46894">
    <property type="entry name" value="C-terminal effector domain of the bipartite response regulators"/>
    <property type="match status" value="1"/>
</dbReference>
<evidence type="ECO:0008006" key="5">
    <source>
        <dbReference type="Google" id="ProtNLM"/>
    </source>
</evidence>
<dbReference type="STRING" id="356305.SAMN05421841_3812"/>
<dbReference type="GO" id="GO:0003677">
    <property type="term" value="F:DNA binding"/>
    <property type="evidence" value="ECO:0007669"/>
    <property type="project" value="InterPro"/>
</dbReference>
<keyword evidence="2" id="KW-1133">Transmembrane helix</keyword>
<dbReference type="EMBL" id="FOIU01000003">
    <property type="protein sequence ID" value="SEW48354.1"/>
    <property type="molecule type" value="Genomic_DNA"/>
</dbReference>
<proteinExistence type="predicted"/>
<gene>
    <name evidence="3" type="ORF">SAMN05421841_3812</name>
</gene>
<organism evidence="3 4">
    <name type="scientific">Chryseobacterium wanjuense</name>
    <dbReference type="NCBI Taxonomy" id="356305"/>
    <lineage>
        <taxon>Bacteria</taxon>
        <taxon>Pseudomonadati</taxon>
        <taxon>Bacteroidota</taxon>
        <taxon>Flavobacteriia</taxon>
        <taxon>Flavobacteriales</taxon>
        <taxon>Weeksellaceae</taxon>
        <taxon>Chryseobacterium group</taxon>
        <taxon>Chryseobacterium</taxon>
    </lineage>
</organism>
<dbReference type="SUPFAM" id="SSF48452">
    <property type="entry name" value="TPR-like"/>
    <property type="match status" value="2"/>
</dbReference>
<dbReference type="InterPro" id="IPR011990">
    <property type="entry name" value="TPR-like_helical_dom_sf"/>
</dbReference>
<keyword evidence="1" id="KW-0175">Coiled coil</keyword>
<keyword evidence="2" id="KW-0812">Transmembrane</keyword>